<gene>
    <name evidence="1" type="ORF">METZ01_LOCUS506504</name>
</gene>
<dbReference type="AlphaFoldDB" id="A0A383EB88"/>
<organism evidence="1">
    <name type="scientific">marine metagenome</name>
    <dbReference type="NCBI Taxonomy" id="408172"/>
    <lineage>
        <taxon>unclassified sequences</taxon>
        <taxon>metagenomes</taxon>
        <taxon>ecological metagenomes</taxon>
    </lineage>
</organism>
<feature type="non-terminal residue" evidence="1">
    <location>
        <position position="1"/>
    </location>
</feature>
<evidence type="ECO:0000313" key="1">
    <source>
        <dbReference type="EMBL" id="SVE53650.1"/>
    </source>
</evidence>
<reference evidence="1" key="1">
    <citation type="submission" date="2018-05" db="EMBL/GenBank/DDBJ databases">
        <authorList>
            <person name="Lanie J.A."/>
            <person name="Ng W.-L."/>
            <person name="Kazmierczak K.M."/>
            <person name="Andrzejewski T.M."/>
            <person name="Davidsen T.M."/>
            <person name="Wayne K.J."/>
            <person name="Tettelin H."/>
            <person name="Glass J.I."/>
            <person name="Rusch D."/>
            <person name="Podicherti R."/>
            <person name="Tsui H.-C.T."/>
            <person name="Winkler M.E."/>
        </authorList>
    </citation>
    <scope>NUCLEOTIDE SEQUENCE</scope>
</reference>
<dbReference type="EMBL" id="UINC01224152">
    <property type="protein sequence ID" value="SVE53650.1"/>
    <property type="molecule type" value="Genomic_DNA"/>
</dbReference>
<sequence length="84" mass="9478">DKATLKSTSAIPTANTFLIFISRLPLDSRSDLRLSIMSFSTVFMASASVPYDIPITCCHLDCFEHLRASRRPHRPHVNTPIEVY</sequence>
<accession>A0A383EB88</accession>
<proteinExistence type="predicted"/>
<protein>
    <submittedName>
        <fullName evidence="1">Uncharacterized protein</fullName>
    </submittedName>
</protein>
<name>A0A383EB88_9ZZZZ</name>